<evidence type="ECO:0000256" key="2">
    <source>
        <dbReference type="SAM" id="MobiDB-lite"/>
    </source>
</evidence>
<organism evidence="5 6">
    <name type="scientific">Colletotrichum sojae</name>
    <dbReference type="NCBI Taxonomy" id="2175907"/>
    <lineage>
        <taxon>Eukaryota</taxon>
        <taxon>Fungi</taxon>
        <taxon>Dikarya</taxon>
        <taxon>Ascomycota</taxon>
        <taxon>Pezizomycotina</taxon>
        <taxon>Sordariomycetes</taxon>
        <taxon>Hypocreomycetidae</taxon>
        <taxon>Glomerellales</taxon>
        <taxon>Glomerellaceae</taxon>
        <taxon>Colletotrichum</taxon>
        <taxon>Colletotrichum orchidearum species complex</taxon>
    </lineage>
</organism>
<dbReference type="InterPro" id="IPR002110">
    <property type="entry name" value="Ankyrin_rpt"/>
</dbReference>
<gene>
    <name evidence="5" type="ORF">CSOJ01_13250</name>
</gene>
<feature type="domain" description="DUF8212" evidence="4">
    <location>
        <begin position="232"/>
        <end position="277"/>
    </location>
</feature>
<dbReference type="InterPro" id="IPR010730">
    <property type="entry name" value="HET"/>
</dbReference>
<dbReference type="Proteomes" id="UP000652219">
    <property type="component" value="Unassembled WGS sequence"/>
</dbReference>
<keyword evidence="6" id="KW-1185">Reference proteome</keyword>
<feature type="domain" description="Heterokaryon incompatibility" evidence="3">
    <location>
        <begin position="22"/>
        <end position="108"/>
    </location>
</feature>
<dbReference type="Pfam" id="PF00023">
    <property type="entry name" value="Ank"/>
    <property type="match status" value="1"/>
</dbReference>
<dbReference type="InterPro" id="IPR036770">
    <property type="entry name" value="Ankyrin_rpt-contain_sf"/>
</dbReference>
<evidence type="ECO:0000313" key="6">
    <source>
        <dbReference type="Proteomes" id="UP000652219"/>
    </source>
</evidence>
<feature type="repeat" description="ANK" evidence="1">
    <location>
        <begin position="862"/>
        <end position="894"/>
    </location>
</feature>
<protein>
    <submittedName>
        <fullName evidence="5">Het domain protein</fullName>
    </submittedName>
</protein>
<evidence type="ECO:0000256" key="1">
    <source>
        <dbReference type="PROSITE-ProRule" id="PRU00023"/>
    </source>
</evidence>
<name>A0A8H6ITK9_9PEZI</name>
<dbReference type="SMART" id="SM00248">
    <property type="entry name" value="ANK"/>
    <property type="match status" value="6"/>
</dbReference>
<evidence type="ECO:0000259" key="3">
    <source>
        <dbReference type="Pfam" id="PF06985"/>
    </source>
</evidence>
<dbReference type="Pfam" id="PF06985">
    <property type="entry name" value="HET"/>
    <property type="match status" value="1"/>
</dbReference>
<dbReference type="EMBL" id="WIGN01000374">
    <property type="protein sequence ID" value="KAF6796366.1"/>
    <property type="molecule type" value="Genomic_DNA"/>
</dbReference>
<dbReference type="PROSITE" id="PS50297">
    <property type="entry name" value="ANK_REP_REGION"/>
    <property type="match status" value="2"/>
</dbReference>
<keyword evidence="1" id="KW-0040">ANK repeat</keyword>
<dbReference type="SUPFAM" id="SSF48403">
    <property type="entry name" value="Ankyrin repeat"/>
    <property type="match status" value="1"/>
</dbReference>
<accession>A0A8H6ITK9</accession>
<dbReference type="PANTHER" id="PTHR10622">
    <property type="entry name" value="HET DOMAIN-CONTAINING PROTEIN"/>
    <property type="match status" value="1"/>
</dbReference>
<feature type="repeat" description="ANK" evidence="1">
    <location>
        <begin position="626"/>
        <end position="658"/>
    </location>
</feature>
<dbReference type="InterPro" id="IPR058525">
    <property type="entry name" value="DUF8212"/>
</dbReference>
<evidence type="ECO:0000259" key="4">
    <source>
        <dbReference type="Pfam" id="PF26640"/>
    </source>
</evidence>
<dbReference type="Pfam" id="PF26640">
    <property type="entry name" value="DUF8212"/>
    <property type="match status" value="1"/>
</dbReference>
<evidence type="ECO:0000313" key="5">
    <source>
        <dbReference type="EMBL" id="KAF6796366.1"/>
    </source>
</evidence>
<dbReference type="PROSITE" id="PS50088">
    <property type="entry name" value="ANK_REPEAT"/>
    <property type="match status" value="3"/>
</dbReference>
<feature type="repeat" description="ANK" evidence="1">
    <location>
        <begin position="896"/>
        <end position="919"/>
    </location>
</feature>
<comment type="caution">
    <text evidence="5">The sequence shown here is derived from an EMBL/GenBank/DDBJ whole genome shotgun (WGS) entry which is preliminary data.</text>
</comment>
<feature type="region of interest" description="Disordered" evidence="2">
    <location>
        <begin position="762"/>
        <end position="782"/>
    </location>
</feature>
<dbReference type="PANTHER" id="PTHR10622:SF12">
    <property type="entry name" value="HET DOMAIN-CONTAINING PROTEIN"/>
    <property type="match status" value="1"/>
</dbReference>
<dbReference type="Pfam" id="PF12796">
    <property type="entry name" value="Ank_2"/>
    <property type="match status" value="2"/>
</dbReference>
<dbReference type="AlphaFoldDB" id="A0A8H6ITK9"/>
<dbReference type="Gene3D" id="1.25.40.20">
    <property type="entry name" value="Ankyrin repeat-containing domain"/>
    <property type="match status" value="2"/>
</dbReference>
<feature type="compositionally biased region" description="Basic and acidic residues" evidence="2">
    <location>
        <begin position="773"/>
        <end position="782"/>
    </location>
</feature>
<proteinExistence type="predicted"/>
<sequence length="1024" mass="113227">MWLIRTTTLKLIEFHGDPREDYAILSHTWGKDEVIFAEFRDHGAAAEYRNQTTAPAETARRGRVLATSGYAKISGAASLSRSHGLQYLWVDTCCINETSSAELSESINSKHTDMNTLMAENSNFRRSRWFTRGWTLQELVAPRIVMFYAKDWSYLLAKEPFLKSEASCTLLAEITGINRHVLRGTTSPGDISVANRMRWVAHRYTTLLEDVAYCLLGLFNDNMPLLYGEGERAFTRLQEEILKETDDQSLFLSPRLFSNVNFNLVRPLPPSQSQESAPVSITNQGLRTSMMLVPCESKDDAYYALLDCIVGRPLESVKDWSPCIVLRRLWGNQFARVASPDEASRLLPHEEPASADGSVRVIPIIGAKSANFFDEDAHGTYRTVYVRQTPFDVLPEVTDRDPRSGATIVALRFGSEGDFERFFLDVTVGLRRIGRRWEVWYEKHSYAGPGSQIQHVYNKFTSISVPLEVKPQGGFQVLEPVAIFDTKTERRGRRFIQIEVFGAYRRSGPVLLYLSPSVATQELPAMKERVQTLSDRIGQASRECCYEESFGEGMFTAASASPTVVRTRYCGDLVELMDKQFDKATIPEHNPCSGLLKAIRAGDFAAVHMVTAANRSLVDATIEELDNCSVIHCAASLGFMGAVRWLIQLGADVRAYTKSGLMPLHLAVVRGRFDIACELAVADPTESVLHLLAAHGRPGWVNDPAAKKLYGLLGLHESDAWAHANSRGELALHRAAANAEAGEVHNWVKPTDVESAEVEPAGVESAEVESTEVESKDVESTEVETTRVETPEVVSTGVETTGVEPIRVESAAGWFLRPPGVFLHKVDAKGRSLLFHAACSGNKETVRMLTRFGYKQDRVDEEGRTPLHAAVITGHAEVVRALLDMGADPNKAAGTYGLTPLHLACLYGQESCVEELLRKMPRETVDEIDVDKRTTGQMHVFFQAIHVAVGNGRVGCVAKLLKFGCEVDGNCDGFLRLETSTGSTEGCLKEGRLVVLERPLVALDIAMILGYAEISSVIEEKGLA</sequence>
<reference evidence="5 6" key="1">
    <citation type="journal article" date="2020" name="Phytopathology">
        <title>Genome Sequence Resources of Colletotrichum truncatum, C. plurivorum, C. musicola, and C. sojae: Four Species Pathogenic to Soybean (Glycine max).</title>
        <authorList>
            <person name="Rogerio F."/>
            <person name="Boufleur T.R."/>
            <person name="Ciampi-Guillardi M."/>
            <person name="Sukno S.A."/>
            <person name="Thon M.R."/>
            <person name="Massola Junior N.S."/>
            <person name="Baroncelli R."/>
        </authorList>
    </citation>
    <scope>NUCLEOTIDE SEQUENCE [LARGE SCALE GENOMIC DNA]</scope>
    <source>
        <strain evidence="5 6">LFN0009</strain>
    </source>
</reference>